<gene>
    <name evidence="2" type="ORF">NE630_00345</name>
</gene>
<evidence type="ECO:0000313" key="2">
    <source>
        <dbReference type="EMBL" id="MCQ4812867.1"/>
    </source>
</evidence>
<dbReference type="AlphaFoldDB" id="A0AAW5JYR2"/>
<dbReference type="InterPro" id="IPR011042">
    <property type="entry name" value="6-blade_b-propeller_TolB-like"/>
</dbReference>
<evidence type="ECO:0008006" key="4">
    <source>
        <dbReference type="Google" id="ProtNLM"/>
    </source>
</evidence>
<sequence length="312" mass="33988">MKKFTVLLTVFFSLLAAAGPCAAGKIAFLRMEGGAFYICCADSDGKKVTRLAEGYDPEISPDGATVAYTRYDKNGGRFIALYDVAAKKTRTIKGLPGSNSYGPRWSRDGACLLYSRFADGKRWLPEIYDLSSKKYKTLGQKEKRAEFFGPFWPEGRGFVSAFDFENVYKISTADGTVREKLPMKKLLPSDDAIISSAVRMSASPDGAMWLISAETGGERCAFCTSSGSPEGIKGALYLYHPETGISERLKAGGLCVADAAWLNAEEIVFSAHSPEEKRASKTANLYDIYAMKLNGEKPRKIISRGSSVSASK</sequence>
<dbReference type="SUPFAM" id="SSF69304">
    <property type="entry name" value="Tricorn protease N-terminal domain"/>
    <property type="match status" value="1"/>
</dbReference>
<evidence type="ECO:0000313" key="3">
    <source>
        <dbReference type="Proteomes" id="UP001205919"/>
    </source>
</evidence>
<keyword evidence="3" id="KW-1185">Reference proteome</keyword>
<feature type="chain" id="PRO_5043565952" description="Translocation protein TolB" evidence="1">
    <location>
        <begin position="23"/>
        <end position="312"/>
    </location>
</feature>
<dbReference type="Proteomes" id="UP001205919">
    <property type="component" value="Unassembled WGS sequence"/>
</dbReference>
<feature type="signal peptide" evidence="1">
    <location>
        <begin position="1"/>
        <end position="22"/>
    </location>
</feature>
<accession>A0AAW5JYR2</accession>
<evidence type="ECO:0000256" key="1">
    <source>
        <dbReference type="SAM" id="SignalP"/>
    </source>
</evidence>
<dbReference type="RefSeq" id="WP_008711980.1">
    <property type="nucleotide sequence ID" value="NZ_CABKQM010000008.1"/>
</dbReference>
<dbReference type="GeneID" id="95756453"/>
<organism evidence="2 3">
    <name type="scientific">Cloacibacillus evryensis</name>
    <dbReference type="NCBI Taxonomy" id="508460"/>
    <lineage>
        <taxon>Bacteria</taxon>
        <taxon>Thermotogati</taxon>
        <taxon>Synergistota</taxon>
        <taxon>Synergistia</taxon>
        <taxon>Synergistales</taxon>
        <taxon>Synergistaceae</taxon>
        <taxon>Cloacibacillus</taxon>
    </lineage>
</organism>
<reference evidence="2 3" key="1">
    <citation type="submission" date="2022-06" db="EMBL/GenBank/DDBJ databases">
        <title>Isolation of gut microbiota from human fecal samples.</title>
        <authorList>
            <person name="Pamer E.G."/>
            <person name="Barat B."/>
            <person name="Waligurski E."/>
            <person name="Medina S."/>
            <person name="Paddock L."/>
            <person name="Mostad J."/>
        </authorList>
    </citation>
    <scope>NUCLEOTIDE SEQUENCE [LARGE SCALE GENOMIC DNA]</scope>
    <source>
        <strain evidence="2 3">DFI.9.90</strain>
    </source>
</reference>
<protein>
    <recommendedName>
        <fullName evidence="4">Translocation protein TolB</fullName>
    </recommendedName>
</protein>
<dbReference type="EMBL" id="JANFYT010000001">
    <property type="protein sequence ID" value="MCQ4812867.1"/>
    <property type="molecule type" value="Genomic_DNA"/>
</dbReference>
<dbReference type="Gene3D" id="2.120.10.30">
    <property type="entry name" value="TolB, C-terminal domain"/>
    <property type="match status" value="1"/>
</dbReference>
<dbReference type="PANTHER" id="PTHR36842">
    <property type="entry name" value="PROTEIN TOLB HOMOLOG"/>
    <property type="match status" value="1"/>
</dbReference>
<proteinExistence type="predicted"/>
<keyword evidence="1" id="KW-0732">Signal</keyword>
<comment type="caution">
    <text evidence="2">The sequence shown here is derived from an EMBL/GenBank/DDBJ whole genome shotgun (WGS) entry which is preliminary data.</text>
</comment>
<name>A0AAW5JYR2_9BACT</name>